<sequence>MAAVYTKKRLGDLLLQTGLITRDQLNQALEVQKQTGERFKSERDRDFRR</sequence>
<keyword evidence="2" id="KW-1185">Reference proteome</keyword>
<organism evidence="1 2">
    <name type="scientific">Desulfofundulus kuznetsovii (strain DSM 6115 / VKM B-1805 / 17)</name>
    <name type="common">Desulfotomaculum kuznetsovii</name>
    <dbReference type="NCBI Taxonomy" id="760568"/>
    <lineage>
        <taxon>Bacteria</taxon>
        <taxon>Bacillati</taxon>
        <taxon>Bacillota</taxon>
        <taxon>Clostridia</taxon>
        <taxon>Eubacteriales</taxon>
        <taxon>Peptococcaceae</taxon>
        <taxon>Desulfofundulus</taxon>
    </lineage>
</organism>
<evidence type="ECO:0000313" key="2">
    <source>
        <dbReference type="Proteomes" id="UP000009229"/>
    </source>
</evidence>
<accession>A0AAU8PIL5</accession>
<gene>
    <name evidence="1" type="ordered locus">Desku_1986</name>
</gene>
<dbReference type="AlphaFoldDB" id="A0AAU8PIL5"/>
<evidence type="ECO:0008006" key="3">
    <source>
        <dbReference type="Google" id="ProtNLM"/>
    </source>
</evidence>
<proteinExistence type="predicted"/>
<dbReference type="EMBL" id="CP002770">
    <property type="protein sequence ID" value="AEG15544.1"/>
    <property type="molecule type" value="Genomic_DNA"/>
</dbReference>
<protein>
    <recommendedName>
        <fullName evidence="3">Type II secretion system protein E</fullName>
    </recommendedName>
</protein>
<dbReference type="KEGG" id="dku:Desku_1986"/>
<name>A0AAU8PIL5_DESK7</name>
<dbReference type="Proteomes" id="UP000009229">
    <property type="component" value="Chromosome"/>
</dbReference>
<reference evidence="2" key="1">
    <citation type="submission" date="2011-05" db="EMBL/GenBank/DDBJ databases">
        <title>Complete sequence of Desulfotomaculum kuznetsovii DSM 6115.</title>
        <authorList>
            <person name="Lucas S."/>
            <person name="Han J."/>
            <person name="Lapidus A."/>
            <person name="Cheng J.-F."/>
            <person name="Goodwin L."/>
            <person name="Pitluck S."/>
            <person name="Peters L."/>
            <person name="Mikhailova N."/>
            <person name="Lu M."/>
            <person name="Saunders E."/>
            <person name="Han C."/>
            <person name="Tapia R."/>
            <person name="Land M."/>
            <person name="Hauser L."/>
            <person name="Kyrpides N."/>
            <person name="Ivanova N."/>
            <person name="Pagani I."/>
            <person name="Nazina T."/>
            <person name="Ivanova A."/>
            <person name="Parshina S."/>
            <person name="Kuever J."/>
            <person name="Muyzer G."/>
            <person name="Plugge C."/>
            <person name="Stams A."/>
            <person name="Woyke T."/>
        </authorList>
    </citation>
    <scope>NUCLEOTIDE SEQUENCE [LARGE SCALE GENOMIC DNA]</scope>
    <source>
        <strain evidence="2">DSM 6115 / VKM B-1805 / 17</strain>
    </source>
</reference>
<dbReference type="SUPFAM" id="SSF160246">
    <property type="entry name" value="EspE N-terminal domain-like"/>
    <property type="match status" value="1"/>
</dbReference>
<dbReference type="InterPro" id="IPR037257">
    <property type="entry name" value="T2SS_E_N_sf"/>
</dbReference>
<evidence type="ECO:0000313" key="1">
    <source>
        <dbReference type="EMBL" id="AEG15544.1"/>
    </source>
</evidence>